<dbReference type="EMBL" id="WNYA01013254">
    <property type="protein sequence ID" value="KAG8539739.1"/>
    <property type="molecule type" value="Genomic_DNA"/>
</dbReference>
<accession>A0AAV6YQQ6</accession>
<protein>
    <recommendedName>
        <fullName evidence="3">Secreted protein</fullName>
    </recommendedName>
</protein>
<name>A0AAV6YQQ6_ENGPU</name>
<organism evidence="1 2">
    <name type="scientific">Engystomops pustulosus</name>
    <name type="common">Tungara frog</name>
    <name type="synonym">Physalaemus pustulosus</name>
    <dbReference type="NCBI Taxonomy" id="76066"/>
    <lineage>
        <taxon>Eukaryota</taxon>
        <taxon>Metazoa</taxon>
        <taxon>Chordata</taxon>
        <taxon>Craniata</taxon>
        <taxon>Vertebrata</taxon>
        <taxon>Euteleostomi</taxon>
        <taxon>Amphibia</taxon>
        <taxon>Batrachia</taxon>
        <taxon>Anura</taxon>
        <taxon>Neobatrachia</taxon>
        <taxon>Hyloidea</taxon>
        <taxon>Leptodactylidae</taxon>
        <taxon>Leiuperinae</taxon>
        <taxon>Engystomops</taxon>
    </lineage>
</organism>
<evidence type="ECO:0008006" key="3">
    <source>
        <dbReference type="Google" id="ProtNLM"/>
    </source>
</evidence>
<reference evidence="1" key="1">
    <citation type="thesis" date="2020" institute="ProQuest LLC" country="789 East Eisenhower Parkway, Ann Arbor, MI, USA">
        <title>Comparative Genomics and Chromosome Evolution.</title>
        <authorList>
            <person name="Mudd A.B."/>
        </authorList>
    </citation>
    <scope>NUCLEOTIDE SEQUENCE</scope>
    <source>
        <strain evidence="1">237g6f4</strain>
        <tissue evidence="1">Blood</tissue>
    </source>
</reference>
<dbReference type="Proteomes" id="UP000824782">
    <property type="component" value="Unassembled WGS sequence"/>
</dbReference>
<sequence>MSLIEPHLMVRFLCRRTTLGVLSSAICVSHGTRASRCNEMELKENSISVCIRLRNVTGAQIQMELLRNSVWCQDARPRMAEPEQAASLEADTFYYSAQSTSRR</sequence>
<proteinExistence type="predicted"/>
<keyword evidence="2" id="KW-1185">Reference proteome</keyword>
<gene>
    <name evidence="1" type="ORF">GDO81_020449</name>
</gene>
<evidence type="ECO:0000313" key="1">
    <source>
        <dbReference type="EMBL" id="KAG8539739.1"/>
    </source>
</evidence>
<dbReference type="AlphaFoldDB" id="A0AAV6YQQ6"/>
<evidence type="ECO:0000313" key="2">
    <source>
        <dbReference type="Proteomes" id="UP000824782"/>
    </source>
</evidence>
<comment type="caution">
    <text evidence="1">The sequence shown here is derived from an EMBL/GenBank/DDBJ whole genome shotgun (WGS) entry which is preliminary data.</text>
</comment>